<accession>A0A432ZF82</accession>
<dbReference type="RefSeq" id="WP_126827440.1">
    <property type="nucleotide sequence ID" value="NZ_PIQG01000003.1"/>
</dbReference>
<organism evidence="4 5">
    <name type="scientific">Pseudidiomarina taiwanensis</name>
    <dbReference type="NCBI Taxonomy" id="337250"/>
    <lineage>
        <taxon>Bacteria</taxon>
        <taxon>Pseudomonadati</taxon>
        <taxon>Pseudomonadota</taxon>
        <taxon>Gammaproteobacteria</taxon>
        <taxon>Alteromonadales</taxon>
        <taxon>Idiomarinaceae</taxon>
        <taxon>Pseudidiomarina</taxon>
    </lineage>
</organism>
<keyword evidence="1" id="KW-0175">Coiled coil</keyword>
<comment type="caution">
    <text evidence="4">The sequence shown here is derived from an EMBL/GenBank/DDBJ whole genome shotgun (WGS) entry which is preliminary data.</text>
</comment>
<keyword evidence="3" id="KW-0812">Transmembrane</keyword>
<keyword evidence="3" id="KW-1133">Transmembrane helix</keyword>
<feature type="region of interest" description="Disordered" evidence="2">
    <location>
        <begin position="1"/>
        <end position="21"/>
    </location>
</feature>
<sequence length="372" mass="40836">MAKAKHTPEATETDTTEAPVESSRTGRWFAGLFILLVIAGAIAAAYFYVWPSFQKLLQDEPTAAATETPVTAKLEQLDQRVNGLQQQLSQLNADQARYATVDAMQQSQAQLYQELRATQQALAALQTEIGLLDLSAQANWRIIEAHQFTQRATVKLWVEGEPEAAQQLLQLAHDQLAQLNNPAHLTARQALQNDIQTLRALPAAQHLDAALSLASLRSLVSEIDWTQTPQSSFAKPVERDLGDDWLSNLKRSALALSDQFIRIQTHEQPVEPLLSHSFTLLAEQRLLLQLQLAQQAALSGDQTLYVLSLNEATELVAQLDGIDDTRVTTLASQLNALTDLTLQASYPDSLQSPALVARLAEKLLNDAAGETP</sequence>
<feature type="coiled-coil region" evidence="1">
    <location>
        <begin position="74"/>
        <end position="128"/>
    </location>
</feature>
<evidence type="ECO:0008006" key="6">
    <source>
        <dbReference type="Google" id="ProtNLM"/>
    </source>
</evidence>
<evidence type="ECO:0000256" key="3">
    <source>
        <dbReference type="SAM" id="Phobius"/>
    </source>
</evidence>
<reference evidence="4 5" key="1">
    <citation type="journal article" date="2011" name="Front. Microbiol.">
        <title>Genomic signatures of strain selection and enhancement in Bacillus atrophaeus var. globigii, a historical biowarfare simulant.</title>
        <authorList>
            <person name="Gibbons H.S."/>
            <person name="Broomall S.M."/>
            <person name="McNew L.A."/>
            <person name="Daligault H."/>
            <person name="Chapman C."/>
            <person name="Bruce D."/>
            <person name="Karavis M."/>
            <person name="Krepps M."/>
            <person name="McGregor P.A."/>
            <person name="Hong C."/>
            <person name="Park K.H."/>
            <person name="Akmal A."/>
            <person name="Feldman A."/>
            <person name="Lin J.S."/>
            <person name="Chang W.E."/>
            <person name="Higgs B.W."/>
            <person name="Demirev P."/>
            <person name="Lindquist J."/>
            <person name="Liem A."/>
            <person name="Fochler E."/>
            <person name="Read T.D."/>
            <person name="Tapia R."/>
            <person name="Johnson S."/>
            <person name="Bishop-Lilly K.A."/>
            <person name="Detter C."/>
            <person name="Han C."/>
            <person name="Sozhamannan S."/>
            <person name="Rosenzweig C.N."/>
            <person name="Skowronski E.W."/>
        </authorList>
    </citation>
    <scope>NUCLEOTIDE SEQUENCE [LARGE SCALE GENOMIC DNA]</scope>
    <source>
        <strain evidence="4 5">PIT1</strain>
    </source>
</reference>
<dbReference type="PANTHER" id="PTHR38043">
    <property type="entry name" value="PROTEIN HEMX"/>
    <property type="match status" value="1"/>
</dbReference>
<dbReference type="AlphaFoldDB" id="A0A432ZF82"/>
<dbReference type="OrthoDB" id="6236297at2"/>
<keyword evidence="5" id="KW-1185">Reference proteome</keyword>
<dbReference type="InterPro" id="IPR007470">
    <property type="entry name" value="HemX"/>
</dbReference>
<proteinExistence type="predicted"/>
<dbReference type="Proteomes" id="UP000288279">
    <property type="component" value="Unassembled WGS sequence"/>
</dbReference>
<feature type="transmembrane region" description="Helical" evidence="3">
    <location>
        <begin position="28"/>
        <end position="49"/>
    </location>
</feature>
<dbReference type="PANTHER" id="PTHR38043:SF1">
    <property type="entry name" value="PROTEIN HEMX"/>
    <property type="match status" value="1"/>
</dbReference>
<dbReference type="EMBL" id="PIQG01000003">
    <property type="protein sequence ID" value="RUO76626.1"/>
    <property type="molecule type" value="Genomic_DNA"/>
</dbReference>
<protein>
    <recommendedName>
        <fullName evidence="6">Heme biosynthesis operon protein HemX</fullName>
    </recommendedName>
</protein>
<evidence type="ECO:0000313" key="4">
    <source>
        <dbReference type="EMBL" id="RUO76626.1"/>
    </source>
</evidence>
<evidence type="ECO:0000256" key="2">
    <source>
        <dbReference type="SAM" id="MobiDB-lite"/>
    </source>
</evidence>
<name>A0A432ZF82_9GAMM</name>
<dbReference type="Pfam" id="PF04375">
    <property type="entry name" value="HemX"/>
    <property type="match status" value="1"/>
</dbReference>
<gene>
    <name evidence="4" type="ORF">CWI83_06755</name>
</gene>
<evidence type="ECO:0000256" key="1">
    <source>
        <dbReference type="SAM" id="Coils"/>
    </source>
</evidence>
<evidence type="ECO:0000313" key="5">
    <source>
        <dbReference type="Proteomes" id="UP000288279"/>
    </source>
</evidence>
<keyword evidence="3" id="KW-0472">Membrane</keyword>